<protein>
    <submittedName>
        <fullName evidence="2">Uncharacterized protein</fullName>
    </submittedName>
</protein>
<proteinExistence type="predicted"/>
<dbReference type="EMBL" id="CAKLBY020000338">
    <property type="protein sequence ID" value="CAK7945789.1"/>
    <property type="molecule type" value="Genomic_DNA"/>
</dbReference>
<gene>
    <name evidence="2" type="ORF">PM001_LOCUS30939</name>
</gene>
<reference evidence="2" key="1">
    <citation type="submission" date="2024-01" db="EMBL/GenBank/DDBJ databases">
        <authorList>
            <person name="Webb A."/>
        </authorList>
    </citation>
    <scope>NUCLEOTIDE SEQUENCE</scope>
    <source>
        <strain evidence="2">Pm1</strain>
    </source>
</reference>
<feature type="region of interest" description="Disordered" evidence="1">
    <location>
        <begin position="373"/>
        <end position="416"/>
    </location>
</feature>
<dbReference type="Proteomes" id="UP001162060">
    <property type="component" value="Unassembled WGS sequence"/>
</dbReference>
<feature type="compositionally biased region" description="Polar residues" evidence="1">
    <location>
        <begin position="53"/>
        <end position="65"/>
    </location>
</feature>
<feature type="compositionally biased region" description="Basic residues" evidence="1">
    <location>
        <begin position="378"/>
        <end position="390"/>
    </location>
</feature>
<sequence>MPSIVDRRNPLAANDGIDAPMVFDVDARRKRRVQSSSSSPGRRHFRSPGMPQLTETQLQPSSGSPASMALVVKPDEHLPLPLGQSDLELHLLQTFGAYAGHRLTQSYLRIKHLSRVTQYVADVTERVALRSGLVTLGQLLFRQYKRLGHPLVQHVDDAMGKRVIHALVRILMLSEQHPRPVRALEAADSGSWKDHEEGVQEDDAKGLEELVDSVKLTYPERFQALLLGEVPRVEHELVQARRRAQVLALEREEEELEACVQAEKDAAAAAQETEPPVVMDLKDFVPLDEVVRLKDESKEQLQEAALEMAQLRAQMTELTREKQRLEQRLTDVHNYRESERGRRFQDMEEDLARTKLEASQKAHELRALELAFNELQQRKHKKKKRSRSRKTTTSQSNASEATLPSPQSEKKAATHA</sequence>
<feature type="region of interest" description="Disordered" evidence="1">
    <location>
        <begin position="28"/>
        <end position="67"/>
    </location>
</feature>
<feature type="compositionally biased region" description="Polar residues" evidence="1">
    <location>
        <begin position="397"/>
        <end position="407"/>
    </location>
</feature>
<comment type="caution">
    <text evidence="2">The sequence shown here is derived from an EMBL/GenBank/DDBJ whole genome shotgun (WGS) entry which is preliminary data.</text>
</comment>
<evidence type="ECO:0000313" key="2">
    <source>
        <dbReference type="EMBL" id="CAK7945789.1"/>
    </source>
</evidence>
<evidence type="ECO:0000256" key="1">
    <source>
        <dbReference type="SAM" id="MobiDB-lite"/>
    </source>
</evidence>
<organism evidence="2 3">
    <name type="scientific">Peronospora matthiolae</name>
    <dbReference type="NCBI Taxonomy" id="2874970"/>
    <lineage>
        <taxon>Eukaryota</taxon>
        <taxon>Sar</taxon>
        <taxon>Stramenopiles</taxon>
        <taxon>Oomycota</taxon>
        <taxon>Peronosporomycetes</taxon>
        <taxon>Peronosporales</taxon>
        <taxon>Peronosporaceae</taxon>
        <taxon>Peronospora</taxon>
    </lineage>
</organism>
<name>A0AAV1VFW8_9STRA</name>
<accession>A0AAV1VFW8</accession>
<evidence type="ECO:0000313" key="3">
    <source>
        <dbReference type="Proteomes" id="UP001162060"/>
    </source>
</evidence>
<dbReference type="AlphaFoldDB" id="A0AAV1VFW8"/>